<dbReference type="PANTHER" id="PTHR43685:SF2">
    <property type="entry name" value="GLYCOSYLTRANSFERASE 2-LIKE DOMAIN-CONTAINING PROTEIN"/>
    <property type="match status" value="1"/>
</dbReference>
<dbReference type="CDD" id="cd00761">
    <property type="entry name" value="Glyco_tranf_GTA_type"/>
    <property type="match status" value="1"/>
</dbReference>
<protein>
    <recommendedName>
        <fullName evidence="3">Glycosyl transferase family 2</fullName>
    </recommendedName>
</protein>
<reference evidence="1" key="1">
    <citation type="submission" date="2023-03" db="EMBL/GenBank/DDBJ databases">
        <title>Actinorhabdospora filicis NBRC 111898.</title>
        <authorList>
            <person name="Ichikawa N."/>
            <person name="Sato H."/>
            <person name="Tonouchi N."/>
        </authorList>
    </citation>
    <scope>NUCLEOTIDE SEQUENCE</scope>
    <source>
        <strain evidence="1">NBRC 111898</strain>
    </source>
</reference>
<dbReference type="AlphaFoldDB" id="A0A9W6WCD2"/>
<evidence type="ECO:0000313" key="2">
    <source>
        <dbReference type="Proteomes" id="UP001165079"/>
    </source>
</evidence>
<gene>
    <name evidence="1" type="ORF">Afil01_57700</name>
</gene>
<dbReference type="Proteomes" id="UP001165079">
    <property type="component" value="Unassembled WGS sequence"/>
</dbReference>
<organism evidence="1 2">
    <name type="scientific">Actinorhabdospora filicis</name>
    <dbReference type="NCBI Taxonomy" id="1785913"/>
    <lineage>
        <taxon>Bacteria</taxon>
        <taxon>Bacillati</taxon>
        <taxon>Actinomycetota</taxon>
        <taxon>Actinomycetes</taxon>
        <taxon>Micromonosporales</taxon>
        <taxon>Micromonosporaceae</taxon>
        <taxon>Actinorhabdospora</taxon>
    </lineage>
</organism>
<proteinExistence type="predicted"/>
<dbReference type="EMBL" id="BSTX01000004">
    <property type="protein sequence ID" value="GLZ80963.1"/>
    <property type="molecule type" value="Genomic_DNA"/>
</dbReference>
<dbReference type="InterPro" id="IPR050834">
    <property type="entry name" value="Glycosyltransf_2"/>
</dbReference>
<comment type="caution">
    <text evidence="1">The sequence shown here is derived from an EMBL/GenBank/DDBJ whole genome shotgun (WGS) entry which is preliminary data.</text>
</comment>
<dbReference type="InterPro" id="IPR029044">
    <property type="entry name" value="Nucleotide-diphossugar_trans"/>
</dbReference>
<dbReference type="PANTHER" id="PTHR43685">
    <property type="entry name" value="GLYCOSYLTRANSFERASE"/>
    <property type="match status" value="1"/>
</dbReference>
<evidence type="ECO:0000313" key="1">
    <source>
        <dbReference type="EMBL" id="GLZ80963.1"/>
    </source>
</evidence>
<dbReference type="SUPFAM" id="SSF53448">
    <property type="entry name" value="Nucleotide-diphospho-sugar transferases"/>
    <property type="match status" value="1"/>
</dbReference>
<dbReference type="Pfam" id="PF13641">
    <property type="entry name" value="Glyco_tranf_2_3"/>
    <property type="match status" value="1"/>
</dbReference>
<sequence length="303" mass="33431">MSGQQWPSIGVVVPTHRRPKQLRDTIDAILTQDYPGDLRVVIVFDRAKPDEAFVQNGPRTVAVTKNLRTPGLAGARNTGICALDTDLVAFCDDDDVWLPGRLRRQVAALSPTAELVTCAVEVAYEGSVVPRLAGTATIRHVDLLRSRMMMLHSSTFLLRRTALMGGLGMVAEDAPGSQNEDWDLLLRAARRAPITHVDEPLVRVHWGNSHFAARYDTKISSLHWMLGRHPELHGCPQGAARVYGQLACWHAAVGQRKDAFQWARRAMRSKWTEPRAVIATAAAMGIVKIETVMAALHRHGHGI</sequence>
<keyword evidence="2" id="KW-1185">Reference proteome</keyword>
<dbReference type="Gene3D" id="3.90.550.10">
    <property type="entry name" value="Spore Coat Polysaccharide Biosynthesis Protein SpsA, Chain A"/>
    <property type="match status" value="1"/>
</dbReference>
<accession>A0A9W6WCD2</accession>
<name>A0A9W6WCD2_9ACTN</name>
<dbReference type="RefSeq" id="WP_285666258.1">
    <property type="nucleotide sequence ID" value="NZ_BSTX01000004.1"/>
</dbReference>
<evidence type="ECO:0008006" key="3">
    <source>
        <dbReference type="Google" id="ProtNLM"/>
    </source>
</evidence>